<dbReference type="RefSeq" id="WP_092127868.1">
    <property type="nucleotide sequence ID" value="NZ_FMYU01000003.1"/>
</dbReference>
<dbReference type="Gene3D" id="1.10.4030.10">
    <property type="entry name" value="Porin chaperone SurA, peptide-binding domain"/>
    <property type="match status" value="1"/>
</dbReference>
<evidence type="ECO:0000259" key="7">
    <source>
        <dbReference type="Pfam" id="PF09312"/>
    </source>
</evidence>
<dbReference type="EMBL" id="FMYU01000003">
    <property type="protein sequence ID" value="SDC19788.1"/>
    <property type="molecule type" value="Genomic_DNA"/>
</dbReference>
<dbReference type="InterPro" id="IPR027304">
    <property type="entry name" value="Trigger_fact/SurA_dom_sf"/>
</dbReference>
<keyword evidence="10" id="KW-1185">Reference proteome</keyword>
<dbReference type="InterPro" id="IPR050280">
    <property type="entry name" value="OMP_Chaperone_SurA"/>
</dbReference>
<dbReference type="Proteomes" id="UP000199411">
    <property type="component" value="Unassembled WGS sequence"/>
</dbReference>
<gene>
    <name evidence="9" type="ORF">SAMN05660835_00433</name>
</gene>
<keyword evidence="2" id="KW-0574">Periplasm</keyword>
<proteinExistence type="predicted"/>
<feature type="signal peptide" evidence="6">
    <location>
        <begin position="1"/>
        <end position="20"/>
    </location>
</feature>
<organism evidence="9 10">
    <name type="scientific">Desulfurella multipotens</name>
    <dbReference type="NCBI Taxonomy" id="79269"/>
    <lineage>
        <taxon>Bacteria</taxon>
        <taxon>Pseudomonadati</taxon>
        <taxon>Campylobacterota</taxon>
        <taxon>Desulfurellia</taxon>
        <taxon>Desulfurellales</taxon>
        <taxon>Desulfurellaceae</taxon>
        <taxon>Desulfurella</taxon>
    </lineage>
</organism>
<evidence type="ECO:0000256" key="1">
    <source>
        <dbReference type="ARBA" id="ARBA00022729"/>
    </source>
</evidence>
<evidence type="ECO:0000256" key="5">
    <source>
        <dbReference type="ARBA" id="ARBA00023235"/>
    </source>
</evidence>
<keyword evidence="1 6" id="KW-0732">Signal</keyword>
<feature type="chain" id="PRO_5011683372" evidence="6">
    <location>
        <begin position="21"/>
        <end position="286"/>
    </location>
</feature>
<feature type="domain" description="PpiC" evidence="8">
    <location>
        <begin position="137"/>
        <end position="252"/>
    </location>
</feature>
<dbReference type="InterPro" id="IPR046357">
    <property type="entry name" value="PPIase_dom_sf"/>
</dbReference>
<feature type="domain" description="SurA N-terminal" evidence="7">
    <location>
        <begin position="52"/>
        <end position="115"/>
    </location>
</feature>
<evidence type="ECO:0000256" key="6">
    <source>
        <dbReference type="SAM" id="SignalP"/>
    </source>
</evidence>
<dbReference type="InterPro" id="IPR000297">
    <property type="entry name" value="PPIase_PpiC"/>
</dbReference>
<dbReference type="SUPFAM" id="SSF54534">
    <property type="entry name" value="FKBP-like"/>
    <property type="match status" value="1"/>
</dbReference>
<sequence>MKKILVFITGLFFLANIARAEVIDKIVATVNDRPITTYDLKELAPFYHAKDEKQLLNQVINDYVIEDIAKKDGIVLTDQDINEFIENVAKNNKLTKDELEQKIKQEGLSYDYYKEFAKFNAYKLKVMQKIFAPTIQIDEKEIKNFYDNHPNLFNQSTVTLDIIETKSKSDIEEAMRQLQLGSSFDSVKGKYSINKSEPKQLDVADINKQLQGIIEKMEVGQISPIIESTNGYFIIKVLDKKNVNLSFDDVKDKIRNLLFEEKLNERFSSWLSGIKSSMDISTFDEN</sequence>
<protein>
    <submittedName>
        <fullName evidence="9">Peptidyl-prolyl cis-trans isomerase SurA</fullName>
    </submittedName>
</protein>
<dbReference type="Pfam" id="PF13145">
    <property type="entry name" value="Rotamase_2"/>
    <property type="match status" value="1"/>
</dbReference>
<evidence type="ECO:0000256" key="4">
    <source>
        <dbReference type="ARBA" id="ARBA00023186"/>
    </source>
</evidence>
<dbReference type="AlphaFoldDB" id="A0A1G6JMB9"/>
<keyword evidence="3" id="KW-0697">Rotamase</keyword>
<dbReference type="SUPFAM" id="SSF109998">
    <property type="entry name" value="Triger factor/SurA peptide-binding domain-like"/>
    <property type="match status" value="1"/>
</dbReference>
<evidence type="ECO:0000256" key="2">
    <source>
        <dbReference type="ARBA" id="ARBA00022764"/>
    </source>
</evidence>
<accession>A0A1G6JMB9</accession>
<dbReference type="InterPro" id="IPR015391">
    <property type="entry name" value="SurA_N"/>
</dbReference>
<name>A0A1G6JMB9_9BACT</name>
<dbReference type="OrthoDB" id="14196at2"/>
<dbReference type="GO" id="GO:0003755">
    <property type="term" value="F:peptidyl-prolyl cis-trans isomerase activity"/>
    <property type="evidence" value="ECO:0007669"/>
    <property type="project" value="UniProtKB-KW"/>
</dbReference>
<evidence type="ECO:0000256" key="3">
    <source>
        <dbReference type="ARBA" id="ARBA00023110"/>
    </source>
</evidence>
<dbReference type="PANTHER" id="PTHR47637">
    <property type="entry name" value="CHAPERONE SURA"/>
    <property type="match status" value="1"/>
</dbReference>
<dbReference type="PANTHER" id="PTHR47637:SF1">
    <property type="entry name" value="CHAPERONE SURA"/>
    <property type="match status" value="1"/>
</dbReference>
<dbReference type="Pfam" id="PF09312">
    <property type="entry name" value="SurA_N"/>
    <property type="match status" value="1"/>
</dbReference>
<evidence type="ECO:0000313" key="10">
    <source>
        <dbReference type="Proteomes" id="UP000199411"/>
    </source>
</evidence>
<dbReference type="Gene3D" id="3.10.50.40">
    <property type="match status" value="1"/>
</dbReference>
<reference evidence="10" key="1">
    <citation type="submission" date="2016-10" db="EMBL/GenBank/DDBJ databases">
        <authorList>
            <person name="Varghese N."/>
            <person name="Submissions S."/>
        </authorList>
    </citation>
    <scope>NUCLEOTIDE SEQUENCE [LARGE SCALE GENOMIC DNA]</scope>
    <source>
        <strain evidence="10">DSM 8415</strain>
    </source>
</reference>
<evidence type="ECO:0000313" key="9">
    <source>
        <dbReference type="EMBL" id="SDC19788.1"/>
    </source>
</evidence>
<evidence type="ECO:0000259" key="8">
    <source>
        <dbReference type="Pfam" id="PF13145"/>
    </source>
</evidence>
<keyword evidence="4" id="KW-0143">Chaperone</keyword>
<keyword evidence="5 9" id="KW-0413">Isomerase</keyword>